<keyword evidence="1" id="KW-0472">Membrane</keyword>
<dbReference type="PANTHER" id="PTHR37461:SF1">
    <property type="entry name" value="ANTI-SIGMA-K FACTOR RSKA"/>
    <property type="match status" value="1"/>
</dbReference>
<dbReference type="PANTHER" id="PTHR37461">
    <property type="entry name" value="ANTI-SIGMA-K FACTOR RSKA"/>
    <property type="match status" value="1"/>
</dbReference>
<organism evidence="3 4">
    <name type="scientific">Viridibacterium curvum</name>
    <dbReference type="NCBI Taxonomy" id="1101404"/>
    <lineage>
        <taxon>Bacteria</taxon>
        <taxon>Pseudomonadati</taxon>
        <taxon>Pseudomonadota</taxon>
        <taxon>Betaproteobacteria</taxon>
        <taxon>Rhodocyclales</taxon>
        <taxon>Rhodocyclaceae</taxon>
        <taxon>Viridibacterium</taxon>
    </lineage>
</organism>
<dbReference type="InterPro" id="IPR018764">
    <property type="entry name" value="RskA_C"/>
</dbReference>
<dbReference type="Proteomes" id="UP001500547">
    <property type="component" value="Unassembled WGS sequence"/>
</dbReference>
<keyword evidence="1" id="KW-0812">Transmembrane</keyword>
<proteinExistence type="predicted"/>
<feature type="transmembrane region" description="Helical" evidence="1">
    <location>
        <begin position="87"/>
        <end position="107"/>
    </location>
</feature>
<dbReference type="EMBL" id="BAABLD010000008">
    <property type="protein sequence ID" value="GAA5166112.1"/>
    <property type="molecule type" value="Genomic_DNA"/>
</dbReference>
<accession>A0ABP9QRH4</accession>
<gene>
    <name evidence="3" type="ORF">GCM10025770_22700</name>
</gene>
<keyword evidence="4" id="KW-1185">Reference proteome</keyword>
<evidence type="ECO:0000259" key="2">
    <source>
        <dbReference type="Pfam" id="PF10099"/>
    </source>
</evidence>
<dbReference type="Pfam" id="PF10099">
    <property type="entry name" value="RskA_C"/>
    <property type="match status" value="1"/>
</dbReference>
<feature type="domain" description="Anti-sigma K factor RskA C-terminal" evidence="2">
    <location>
        <begin position="102"/>
        <end position="221"/>
    </location>
</feature>
<reference evidence="4" key="1">
    <citation type="journal article" date="2019" name="Int. J. Syst. Evol. Microbiol.">
        <title>The Global Catalogue of Microorganisms (GCM) 10K type strain sequencing project: providing services to taxonomists for standard genome sequencing and annotation.</title>
        <authorList>
            <consortium name="The Broad Institute Genomics Platform"/>
            <consortium name="The Broad Institute Genome Sequencing Center for Infectious Disease"/>
            <person name="Wu L."/>
            <person name="Ma J."/>
        </authorList>
    </citation>
    <scope>NUCLEOTIDE SEQUENCE [LARGE SCALE GENOMIC DNA]</scope>
    <source>
        <strain evidence="4">JCM 18715</strain>
    </source>
</reference>
<name>A0ABP9QRH4_9RHOO</name>
<sequence>MNYQRPELIDRLASEYALGTLRGPALRRFRRLMQQSPQIRQAVQQWETRLAALAVSVPPVAPPAKTLLAIEAQLGWATKPRASLWSWLRPAMVFSVGLVIGVGAVMLQPQRFVSLDALAQREQALPQSYVGLLTDREGRPTVLASSTRQGTRMTIKLLRPLDVPTGKVLQLWALPQDEAGKPLAAFPLGVVPATAKGGFEMAASAESLLSNVTRLGVTLQEAPAAAGDAPPASAEAFVLTGHCVKLW</sequence>
<comment type="caution">
    <text evidence="3">The sequence shown here is derived from an EMBL/GenBank/DDBJ whole genome shotgun (WGS) entry which is preliminary data.</text>
</comment>
<evidence type="ECO:0000313" key="3">
    <source>
        <dbReference type="EMBL" id="GAA5166112.1"/>
    </source>
</evidence>
<evidence type="ECO:0000313" key="4">
    <source>
        <dbReference type="Proteomes" id="UP001500547"/>
    </source>
</evidence>
<keyword evidence="1" id="KW-1133">Transmembrane helix</keyword>
<protein>
    <recommendedName>
        <fullName evidence="2">Anti-sigma K factor RskA C-terminal domain-containing protein</fullName>
    </recommendedName>
</protein>
<dbReference type="InterPro" id="IPR051474">
    <property type="entry name" value="Anti-sigma-K/W_factor"/>
</dbReference>
<dbReference type="RefSeq" id="WP_345533071.1">
    <property type="nucleotide sequence ID" value="NZ_BAABLD010000008.1"/>
</dbReference>
<evidence type="ECO:0000256" key="1">
    <source>
        <dbReference type="SAM" id="Phobius"/>
    </source>
</evidence>